<organism evidence="3 4">
    <name type="scientific">Camellia sinensis</name>
    <name type="common">Tea plant</name>
    <name type="synonym">Thea sinensis</name>
    <dbReference type="NCBI Taxonomy" id="4442"/>
    <lineage>
        <taxon>Eukaryota</taxon>
        <taxon>Viridiplantae</taxon>
        <taxon>Streptophyta</taxon>
        <taxon>Embryophyta</taxon>
        <taxon>Tracheophyta</taxon>
        <taxon>Spermatophyta</taxon>
        <taxon>Magnoliopsida</taxon>
        <taxon>eudicotyledons</taxon>
        <taxon>Gunneridae</taxon>
        <taxon>Pentapetalae</taxon>
        <taxon>asterids</taxon>
        <taxon>Ericales</taxon>
        <taxon>Theaceae</taxon>
        <taxon>Camellia</taxon>
    </lineage>
</organism>
<keyword evidence="2" id="KW-0472">Membrane</keyword>
<dbReference type="Proteomes" id="UP000593564">
    <property type="component" value="Unassembled WGS sequence"/>
</dbReference>
<keyword evidence="4" id="KW-1185">Reference proteome</keyword>
<gene>
    <name evidence="3" type="ORF">HYC85_029793</name>
</gene>
<feature type="transmembrane region" description="Helical" evidence="2">
    <location>
        <begin position="156"/>
        <end position="173"/>
    </location>
</feature>
<protein>
    <submittedName>
        <fullName evidence="3">Uncharacterized protein</fullName>
    </submittedName>
</protein>
<sequence>MIFRVRKKYSNSDIRSPNEGEKTEFSDSGPFAHAALTLARAEHASNTCDTNPRLCGASSYFPPHLHIMQCAMLKSPHLPRTCGLISRTCGPMPRTCGPGPPVQNFLGSNPWHSGLNPHPSKQVKLNTGVNKNENFEAKSFEHNNPMRTVSERTHDVAGHHNIIFVMIQFFFFFF</sequence>
<dbReference type="AlphaFoldDB" id="A0A7J7FYY6"/>
<evidence type="ECO:0000313" key="3">
    <source>
        <dbReference type="EMBL" id="KAF5933622.1"/>
    </source>
</evidence>
<comment type="caution">
    <text evidence="3">The sequence shown here is derived from an EMBL/GenBank/DDBJ whole genome shotgun (WGS) entry which is preliminary data.</text>
</comment>
<reference evidence="3 4" key="2">
    <citation type="submission" date="2020-07" db="EMBL/GenBank/DDBJ databases">
        <title>Genome assembly of wild tea tree DASZ reveals pedigree and selection history of tea varieties.</title>
        <authorList>
            <person name="Zhang W."/>
        </authorList>
    </citation>
    <scope>NUCLEOTIDE SEQUENCE [LARGE SCALE GENOMIC DNA]</scope>
    <source>
        <strain evidence="4">cv. G240</strain>
        <tissue evidence="3">Leaf</tissue>
    </source>
</reference>
<keyword evidence="2" id="KW-0812">Transmembrane</keyword>
<keyword evidence="2" id="KW-1133">Transmembrane helix</keyword>
<feature type="region of interest" description="Disordered" evidence="1">
    <location>
        <begin position="9"/>
        <end position="28"/>
    </location>
</feature>
<feature type="compositionally biased region" description="Basic and acidic residues" evidence="1">
    <location>
        <begin position="16"/>
        <end position="25"/>
    </location>
</feature>
<proteinExistence type="predicted"/>
<evidence type="ECO:0000256" key="1">
    <source>
        <dbReference type="SAM" id="MobiDB-lite"/>
    </source>
</evidence>
<accession>A0A7J7FYY6</accession>
<evidence type="ECO:0000256" key="2">
    <source>
        <dbReference type="SAM" id="Phobius"/>
    </source>
</evidence>
<evidence type="ECO:0000313" key="4">
    <source>
        <dbReference type="Proteomes" id="UP000593564"/>
    </source>
</evidence>
<reference evidence="4" key="1">
    <citation type="journal article" date="2020" name="Nat. Commun.">
        <title>Genome assembly of wild tea tree DASZ reveals pedigree and selection history of tea varieties.</title>
        <authorList>
            <person name="Zhang W."/>
            <person name="Zhang Y."/>
            <person name="Qiu H."/>
            <person name="Guo Y."/>
            <person name="Wan H."/>
            <person name="Zhang X."/>
            <person name="Scossa F."/>
            <person name="Alseekh S."/>
            <person name="Zhang Q."/>
            <person name="Wang P."/>
            <person name="Xu L."/>
            <person name="Schmidt M.H."/>
            <person name="Jia X."/>
            <person name="Li D."/>
            <person name="Zhu A."/>
            <person name="Guo F."/>
            <person name="Chen W."/>
            <person name="Ni D."/>
            <person name="Usadel B."/>
            <person name="Fernie A.R."/>
            <person name="Wen W."/>
        </authorList>
    </citation>
    <scope>NUCLEOTIDE SEQUENCE [LARGE SCALE GENOMIC DNA]</scope>
    <source>
        <strain evidence="4">cv. G240</strain>
    </source>
</reference>
<dbReference type="EMBL" id="JACBKZ010000014">
    <property type="protein sequence ID" value="KAF5933622.1"/>
    <property type="molecule type" value="Genomic_DNA"/>
</dbReference>
<name>A0A7J7FYY6_CAMSI</name>